<dbReference type="EMBL" id="CP022115">
    <property type="protein sequence ID" value="ASJ25214.1"/>
    <property type="molecule type" value="Genomic_DNA"/>
</dbReference>
<protein>
    <submittedName>
        <fullName evidence="1">Uncharacterized protein</fullName>
    </submittedName>
</protein>
<sequence>MKQPCLPWLLVWQGKPDKRDDGVPVVAVSCTAKRGAVCTRILHEQAQWVMRPVRHADRLAVSQARFFGSWLLFLAQQVWRDNVSDAKRLNELETENTRRKKLLAESLLENETAK</sequence>
<reference evidence="2" key="1">
    <citation type="submission" date="2017-06" db="EMBL/GenBank/DDBJ databases">
        <title>Whole genome sequence of Laribacter hongkongensis LHGZ1.</title>
        <authorList>
            <person name="Chen D."/>
            <person name="Wu H."/>
            <person name="Chen J."/>
        </authorList>
    </citation>
    <scope>NUCLEOTIDE SEQUENCE [LARGE SCALE GENOMIC DNA]</scope>
    <source>
        <strain evidence="2">LHGZ1</strain>
    </source>
</reference>
<dbReference type="Proteomes" id="UP000197424">
    <property type="component" value="Chromosome"/>
</dbReference>
<organism evidence="1 2">
    <name type="scientific">Laribacter hongkongensis</name>
    <dbReference type="NCBI Taxonomy" id="168471"/>
    <lineage>
        <taxon>Bacteria</taxon>
        <taxon>Pseudomonadati</taxon>
        <taxon>Pseudomonadota</taxon>
        <taxon>Betaproteobacteria</taxon>
        <taxon>Neisseriales</taxon>
        <taxon>Aquaspirillaceae</taxon>
        <taxon>Laribacter</taxon>
    </lineage>
</organism>
<evidence type="ECO:0000313" key="1">
    <source>
        <dbReference type="EMBL" id="ASJ25214.1"/>
    </source>
</evidence>
<accession>A0A248LL96</accession>
<evidence type="ECO:0000313" key="2">
    <source>
        <dbReference type="Proteomes" id="UP000197424"/>
    </source>
</evidence>
<proteinExistence type="predicted"/>
<name>A0A248LL96_9NEIS</name>
<gene>
    <name evidence="1" type="ORF">LHGZ1_2383</name>
</gene>
<dbReference type="AlphaFoldDB" id="A0A248LL96"/>